<name>A0A820HUL1_9BILA</name>
<gene>
    <name evidence="1" type="ORF">OTI717_LOCUS41988</name>
</gene>
<dbReference type="EMBL" id="CAJOAX010046500">
    <property type="protein sequence ID" value="CAF4299187.1"/>
    <property type="molecule type" value="Genomic_DNA"/>
</dbReference>
<evidence type="ECO:0000313" key="2">
    <source>
        <dbReference type="Proteomes" id="UP000663823"/>
    </source>
</evidence>
<proteinExistence type="predicted"/>
<dbReference type="AlphaFoldDB" id="A0A820HUL1"/>
<dbReference type="Proteomes" id="UP000663823">
    <property type="component" value="Unassembled WGS sequence"/>
</dbReference>
<reference evidence="1" key="1">
    <citation type="submission" date="2021-02" db="EMBL/GenBank/DDBJ databases">
        <authorList>
            <person name="Nowell W R."/>
        </authorList>
    </citation>
    <scope>NUCLEOTIDE SEQUENCE</scope>
</reference>
<protein>
    <submittedName>
        <fullName evidence="1">Uncharacterized protein</fullName>
    </submittedName>
</protein>
<feature type="non-terminal residue" evidence="1">
    <location>
        <position position="184"/>
    </location>
</feature>
<sequence length="184" mass="21426">KKSENAGKWLDHIFEVIEKQELTPTEQRDVAANRLTDDALLWYRLNCLKMPDMQCLIQQFLLTYNRPQAKASTTDAITTDVHYTLMEEAVVDKDSEEIFDNTPKSNIPENHYLEPQCRSTSPLQVLQSARNEKVKLFPNFSRSENSLNWLKNLQQIGKSLKFNEQQIFELATIKLSGPAQEWFY</sequence>
<accession>A0A820HUL1</accession>
<evidence type="ECO:0000313" key="1">
    <source>
        <dbReference type="EMBL" id="CAF4299187.1"/>
    </source>
</evidence>
<comment type="caution">
    <text evidence="1">The sequence shown here is derived from an EMBL/GenBank/DDBJ whole genome shotgun (WGS) entry which is preliminary data.</text>
</comment>
<feature type="non-terminal residue" evidence="1">
    <location>
        <position position="1"/>
    </location>
</feature>
<organism evidence="1 2">
    <name type="scientific">Rotaria sordida</name>
    <dbReference type="NCBI Taxonomy" id="392033"/>
    <lineage>
        <taxon>Eukaryota</taxon>
        <taxon>Metazoa</taxon>
        <taxon>Spiralia</taxon>
        <taxon>Gnathifera</taxon>
        <taxon>Rotifera</taxon>
        <taxon>Eurotatoria</taxon>
        <taxon>Bdelloidea</taxon>
        <taxon>Philodinida</taxon>
        <taxon>Philodinidae</taxon>
        <taxon>Rotaria</taxon>
    </lineage>
</organism>